<proteinExistence type="predicted"/>
<name>A0A8J4QNC3_9ROSI</name>
<feature type="non-terminal residue" evidence="2">
    <location>
        <position position="1"/>
    </location>
</feature>
<evidence type="ECO:0000313" key="2">
    <source>
        <dbReference type="EMBL" id="KAF3948053.1"/>
    </source>
</evidence>
<feature type="region of interest" description="Disordered" evidence="1">
    <location>
        <begin position="39"/>
        <end position="63"/>
    </location>
</feature>
<gene>
    <name evidence="2" type="ORF">CMV_025897</name>
</gene>
<protein>
    <submittedName>
        <fullName evidence="2">Uncharacterized protein</fullName>
    </submittedName>
</protein>
<dbReference type="AlphaFoldDB" id="A0A8J4QNC3"/>
<evidence type="ECO:0000256" key="1">
    <source>
        <dbReference type="SAM" id="MobiDB-lite"/>
    </source>
</evidence>
<dbReference type="EMBL" id="JRKL02007146">
    <property type="protein sequence ID" value="KAF3948053.1"/>
    <property type="molecule type" value="Genomic_DNA"/>
</dbReference>
<dbReference type="Proteomes" id="UP000737018">
    <property type="component" value="Unassembled WGS sequence"/>
</dbReference>
<accession>A0A8J4QNC3</accession>
<organism evidence="2 3">
    <name type="scientific">Castanea mollissima</name>
    <name type="common">Chinese chestnut</name>
    <dbReference type="NCBI Taxonomy" id="60419"/>
    <lineage>
        <taxon>Eukaryota</taxon>
        <taxon>Viridiplantae</taxon>
        <taxon>Streptophyta</taxon>
        <taxon>Embryophyta</taxon>
        <taxon>Tracheophyta</taxon>
        <taxon>Spermatophyta</taxon>
        <taxon>Magnoliopsida</taxon>
        <taxon>eudicotyledons</taxon>
        <taxon>Gunneridae</taxon>
        <taxon>Pentapetalae</taxon>
        <taxon>rosids</taxon>
        <taxon>fabids</taxon>
        <taxon>Fagales</taxon>
        <taxon>Fagaceae</taxon>
        <taxon>Castanea</taxon>
    </lineage>
</organism>
<reference evidence="2" key="1">
    <citation type="submission" date="2020-03" db="EMBL/GenBank/DDBJ databases">
        <title>Castanea mollissima Vanexum genome sequencing.</title>
        <authorList>
            <person name="Staton M."/>
        </authorList>
    </citation>
    <scope>NUCLEOTIDE SEQUENCE</scope>
    <source>
        <tissue evidence="2">Leaf</tissue>
    </source>
</reference>
<keyword evidence="3" id="KW-1185">Reference proteome</keyword>
<comment type="caution">
    <text evidence="2">The sequence shown here is derived from an EMBL/GenBank/DDBJ whole genome shotgun (WGS) entry which is preliminary data.</text>
</comment>
<evidence type="ECO:0000313" key="3">
    <source>
        <dbReference type="Proteomes" id="UP000737018"/>
    </source>
</evidence>
<sequence>LVSIDSESLKVNNLRIQTTPWLAYTADLMENLVLLDQHNEAETPLSPERNHGETSDTSNCYSL</sequence>